<dbReference type="EMBL" id="UOFS01000053">
    <property type="protein sequence ID" value="VAX02073.1"/>
    <property type="molecule type" value="Genomic_DNA"/>
</dbReference>
<dbReference type="PRINTS" id="PR00973">
    <property type="entry name" value="RIBOSOMALS17"/>
</dbReference>
<dbReference type="GO" id="GO:0003735">
    <property type="term" value="F:structural constituent of ribosome"/>
    <property type="evidence" value="ECO:0007669"/>
    <property type="project" value="InterPro"/>
</dbReference>
<sequence>MAEVKAAATDSVEARIQIGRVVSNKMDKSITVLIERRVKHPRYGKIIKRSTKLMAHDEANECQQGDLVTISACRPLSKSKTWRLVKINERATIV</sequence>
<dbReference type="InterPro" id="IPR000266">
    <property type="entry name" value="Ribosomal_uS17"/>
</dbReference>
<dbReference type="NCBIfam" id="TIGR03635">
    <property type="entry name" value="uS17_bact"/>
    <property type="match status" value="1"/>
</dbReference>
<dbReference type="HAMAP" id="MF_01345_B">
    <property type="entry name" value="Ribosomal_uS17_B"/>
    <property type="match status" value="1"/>
</dbReference>
<dbReference type="NCBIfam" id="NF004123">
    <property type="entry name" value="PRK05610.1"/>
    <property type="match status" value="1"/>
</dbReference>
<dbReference type="CDD" id="cd00364">
    <property type="entry name" value="Ribosomal_uS17"/>
    <property type="match status" value="1"/>
</dbReference>
<dbReference type="PANTHER" id="PTHR10744:SF1">
    <property type="entry name" value="SMALL RIBOSOMAL SUBUNIT PROTEIN US17M"/>
    <property type="match status" value="1"/>
</dbReference>
<dbReference type="Pfam" id="PF00366">
    <property type="entry name" value="Ribosomal_S17"/>
    <property type="match status" value="1"/>
</dbReference>
<dbReference type="GO" id="GO:0006412">
    <property type="term" value="P:translation"/>
    <property type="evidence" value="ECO:0007669"/>
    <property type="project" value="InterPro"/>
</dbReference>
<keyword evidence="4 6" id="KW-0689">Ribosomal protein</keyword>
<evidence type="ECO:0000256" key="2">
    <source>
        <dbReference type="ARBA" id="ARBA00022730"/>
    </source>
</evidence>
<evidence type="ECO:0000256" key="5">
    <source>
        <dbReference type="ARBA" id="ARBA00023274"/>
    </source>
</evidence>
<dbReference type="AlphaFoldDB" id="A0A3B1AQA1"/>
<comment type="similarity">
    <text evidence="1">Belongs to the universal ribosomal protein uS17 family.</text>
</comment>
<dbReference type="InterPro" id="IPR012340">
    <property type="entry name" value="NA-bd_OB-fold"/>
</dbReference>
<protein>
    <submittedName>
        <fullName evidence="6">SSU ribosomal protein S17p (S11e)</fullName>
    </submittedName>
</protein>
<gene>
    <name evidence="6" type="ORF">MNBD_GAMMA22-259</name>
</gene>
<keyword evidence="3" id="KW-0694">RNA-binding</keyword>
<evidence type="ECO:0000313" key="6">
    <source>
        <dbReference type="EMBL" id="VAX02073.1"/>
    </source>
</evidence>
<dbReference type="InterPro" id="IPR019984">
    <property type="entry name" value="Ribosomal_uS17_bact/chlr"/>
</dbReference>
<evidence type="ECO:0000256" key="1">
    <source>
        <dbReference type="ARBA" id="ARBA00010254"/>
    </source>
</evidence>
<name>A0A3B1AQA1_9ZZZZ</name>
<dbReference type="GO" id="GO:0019843">
    <property type="term" value="F:rRNA binding"/>
    <property type="evidence" value="ECO:0007669"/>
    <property type="project" value="UniProtKB-KW"/>
</dbReference>
<dbReference type="PANTHER" id="PTHR10744">
    <property type="entry name" value="40S RIBOSOMAL PROTEIN S11 FAMILY MEMBER"/>
    <property type="match status" value="1"/>
</dbReference>
<proteinExistence type="inferred from homology"/>
<keyword evidence="5" id="KW-0687">Ribonucleoprotein</keyword>
<dbReference type="GO" id="GO:0022627">
    <property type="term" value="C:cytosolic small ribosomal subunit"/>
    <property type="evidence" value="ECO:0007669"/>
    <property type="project" value="TreeGrafter"/>
</dbReference>
<organism evidence="6">
    <name type="scientific">hydrothermal vent metagenome</name>
    <dbReference type="NCBI Taxonomy" id="652676"/>
    <lineage>
        <taxon>unclassified sequences</taxon>
        <taxon>metagenomes</taxon>
        <taxon>ecological metagenomes</taxon>
    </lineage>
</organism>
<evidence type="ECO:0000256" key="3">
    <source>
        <dbReference type="ARBA" id="ARBA00022884"/>
    </source>
</evidence>
<dbReference type="SUPFAM" id="SSF50249">
    <property type="entry name" value="Nucleic acid-binding proteins"/>
    <property type="match status" value="1"/>
</dbReference>
<keyword evidence="2" id="KW-0699">rRNA-binding</keyword>
<dbReference type="Gene3D" id="2.40.50.140">
    <property type="entry name" value="Nucleic acid-binding proteins"/>
    <property type="match status" value="1"/>
</dbReference>
<evidence type="ECO:0000256" key="4">
    <source>
        <dbReference type="ARBA" id="ARBA00022980"/>
    </source>
</evidence>
<reference evidence="6" key="1">
    <citation type="submission" date="2018-06" db="EMBL/GenBank/DDBJ databases">
        <authorList>
            <person name="Zhirakovskaya E."/>
        </authorList>
    </citation>
    <scope>NUCLEOTIDE SEQUENCE</scope>
</reference>
<accession>A0A3B1AQA1</accession>